<sequence length="111" mass="12345">MHLLRESNGTAISSICDFVPLLVSRSALLLPSISTCDDIHWNSTILPFINGSRITYFILLTIKDYVSFWSSLVSMADLASTRIAAFSKDSILDCRLVTAQNNRVDFSIEIS</sequence>
<reference evidence="1" key="1">
    <citation type="submission" date="2020-08" db="EMBL/GenBank/DDBJ databases">
        <title>Multicomponent nature underlies the extraordinary mechanical properties of spider dragline silk.</title>
        <authorList>
            <person name="Kono N."/>
            <person name="Nakamura H."/>
            <person name="Mori M."/>
            <person name="Yoshida Y."/>
            <person name="Ohtoshi R."/>
            <person name="Malay A.D."/>
            <person name="Moran D.A.P."/>
            <person name="Tomita M."/>
            <person name="Numata K."/>
            <person name="Arakawa K."/>
        </authorList>
    </citation>
    <scope>NUCLEOTIDE SEQUENCE</scope>
</reference>
<dbReference type="EMBL" id="BMAW01008787">
    <property type="protein sequence ID" value="GFT10268.1"/>
    <property type="molecule type" value="Genomic_DNA"/>
</dbReference>
<protein>
    <submittedName>
        <fullName evidence="1">Uncharacterized protein</fullName>
    </submittedName>
</protein>
<gene>
    <name evidence="1" type="ORF">NPIL_699111</name>
</gene>
<dbReference type="AlphaFoldDB" id="A0A8X6THU8"/>
<keyword evidence="2" id="KW-1185">Reference proteome</keyword>
<evidence type="ECO:0000313" key="1">
    <source>
        <dbReference type="EMBL" id="GFT10268.1"/>
    </source>
</evidence>
<evidence type="ECO:0000313" key="2">
    <source>
        <dbReference type="Proteomes" id="UP000887013"/>
    </source>
</evidence>
<comment type="caution">
    <text evidence="1">The sequence shown here is derived from an EMBL/GenBank/DDBJ whole genome shotgun (WGS) entry which is preliminary data.</text>
</comment>
<proteinExistence type="predicted"/>
<accession>A0A8X6THU8</accession>
<dbReference type="Proteomes" id="UP000887013">
    <property type="component" value="Unassembled WGS sequence"/>
</dbReference>
<organism evidence="1 2">
    <name type="scientific">Nephila pilipes</name>
    <name type="common">Giant wood spider</name>
    <name type="synonym">Nephila maculata</name>
    <dbReference type="NCBI Taxonomy" id="299642"/>
    <lineage>
        <taxon>Eukaryota</taxon>
        <taxon>Metazoa</taxon>
        <taxon>Ecdysozoa</taxon>
        <taxon>Arthropoda</taxon>
        <taxon>Chelicerata</taxon>
        <taxon>Arachnida</taxon>
        <taxon>Araneae</taxon>
        <taxon>Araneomorphae</taxon>
        <taxon>Entelegynae</taxon>
        <taxon>Araneoidea</taxon>
        <taxon>Nephilidae</taxon>
        <taxon>Nephila</taxon>
    </lineage>
</organism>
<name>A0A8X6THU8_NEPPI</name>